<dbReference type="PANTHER" id="PTHR35567:SF1">
    <property type="entry name" value="CONSERVED FUNGAL PROTEIN (AFU_ORTHOLOGUE AFUA_1G14230)"/>
    <property type="match status" value="1"/>
</dbReference>
<evidence type="ECO:0000313" key="3">
    <source>
        <dbReference type="Proteomes" id="UP000288587"/>
    </source>
</evidence>
<comment type="caution">
    <text evidence="2">The sequence shown here is derived from an EMBL/GenBank/DDBJ whole genome shotgun (WGS) entry which is preliminary data.</text>
</comment>
<gene>
    <name evidence="2" type="ORF">EOD73_14975</name>
</gene>
<dbReference type="AlphaFoldDB" id="A0A3S2UBV3"/>
<evidence type="ECO:0000313" key="2">
    <source>
        <dbReference type="EMBL" id="RVT83862.1"/>
    </source>
</evidence>
<dbReference type="EMBL" id="SACM01000004">
    <property type="protein sequence ID" value="RVT83862.1"/>
    <property type="molecule type" value="Genomic_DNA"/>
</dbReference>
<dbReference type="PROSITE" id="PS51257">
    <property type="entry name" value="PROKAR_LIPOPROTEIN"/>
    <property type="match status" value="1"/>
</dbReference>
<dbReference type="Pfam" id="PF11937">
    <property type="entry name" value="DUF3455"/>
    <property type="match status" value="1"/>
</dbReference>
<keyword evidence="1" id="KW-0732">Signal</keyword>
<keyword evidence="3" id="KW-1185">Reference proteome</keyword>
<dbReference type="OrthoDB" id="193535at2"/>
<protein>
    <submittedName>
        <fullName evidence="2">DUF3455 domain-containing protein</fullName>
    </submittedName>
</protein>
<evidence type="ECO:0000256" key="1">
    <source>
        <dbReference type="SAM" id="SignalP"/>
    </source>
</evidence>
<dbReference type="Proteomes" id="UP000288587">
    <property type="component" value="Unassembled WGS sequence"/>
</dbReference>
<feature type="chain" id="PRO_5018614084" evidence="1">
    <location>
        <begin position="24"/>
        <end position="184"/>
    </location>
</feature>
<reference evidence="2 3" key="1">
    <citation type="submission" date="2019-01" db="EMBL/GenBank/DDBJ databases">
        <authorList>
            <person name="Chen W.-M."/>
        </authorList>
    </citation>
    <scope>NUCLEOTIDE SEQUENCE [LARGE SCALE GENOMIC DNA]</scope>
    <source>
        <strain evidence="2 3">CCP-18</strain>
    </source>
</reference>
<proteinExistence type="predicted"/>
<dbReference type="RefSeq" id="WP_127683826.1">
    <property type="nucleotide sequence ID" value="NZ_SACM01000004.1"/>
</dbReference>
<feature type="signal peptide" evidence="1">
    <location>
        <begin position="1"/>
        <end position="23"/>
    </location>
</feature>
<sequence>MSRLLTLALAAPAVLALTACATATPPLPPFDTASLPAAVQVPAGHRMVLHTVGVGEITYECRAKANMAGAFEWVFVGPQATLQSRDGKPLGRYYGPPATWAAADGSVVTGAQVAVAPATPGSIPLQLVKANPATGAPGAMTGTAYIQRVATVGGVAPSRVCDAASLSQREIVKYQADYLFWQPG</sequence>
<dbReference type="PANTHER" id="PTHR35567">
    <property type="entry name" value="MALATE DEHYDROGENASE (AFU_ORTHOLOGUE AFUA_2G13800)"/>
    <property type="match status" value="1"/>
</dbReference>
<dbReference type="InterPro" id="IPR021851">
    <property type="entry name" value="DUF3455"/>
</dbReference>
<accession>A0A3S2UBV3</accession>
<name>A0A3S2UBV3_9BURK</name>
<organism evidence="2 3">
    <name type="scientific">Inhella crocodyli</name>
    <dbReference type="NCBI Taxonomy" id="2499851"/>
    <lineage>
        <taxon>Bacteria</taxon>
        <taxon>Pseudomonadati</taxon>
        <taxon>Pseudomonadota</taxon>
        <taxon>Betaproteobacteria</taxon>
        <taxon>Burkholderiales</taxon>
        <taxon>Sphaerotilaceae</taxon>
        <taxon>Inhella</taxon>
    </lineage>
</organism>